<evidence type="ECO:0000313" key="3">
    <source>
        <dbReference type="Proteomes" id="UP000064920"/>
    </source>
</evidence>
<feature type="region of interest" description="Disordered" evidence="1">
    <location>
        <begin position="1"/>
        <end position="37"/>
    </location>
</feature>
<dbReference type="Proteomes" id="UP000064920">
    <property type="component" value="Chromosome"/>
</dbReference>
<dbReference type="EMBL" id="CP012023">
    <property type="protein sequence ID" value="ALI54134.1"/>
    <property type="molecule type" value="Genomic_DNA"/>
</dbReference>
<gene>
    <name evidence="2" type="ORF">IMCC12053_184</name>
</gene>
<dbReference type="KEGG" id="cmar:IMCC12053_184"/>
<sequence length="37" mass="4309">MRAGGVHSQIPKQQKRKKALHDEVARRKRRGSGQLYH</sequence>
<proteinExistence type="predicted"/>
<dbReference type="AlphaFoldDB" id="A0A0N9ZBT3"/>
<name>A0A0N9ZBT3_9RHOB</name>
<keyword evidence="3" id="KW-1185">Reference proteome</keyword>
<organism evidence="2 3">
    <name type="scientific">Celeribacter marinus</name>
    <dbReference type="NCBI Taxonomy" id="1397108"/>
    <lineage>
        <taxon>Bacteria</taxon>
        <taxon>Pseudomonadati</taxon>
        <taxon>Pseudomonadota</taxon>
        <taxon>Alphaproteobacteria</taxon>
        <taxon>Rhodobacterales</taxon>
        <taxon>Roseobacteraceae</taxon>
        <taxon>Celeribacter</taxon>
    </lineage>
</organism>
<accession>A0A0N9ZBT3</accession>
<evidence type="ECO:0000256" key="1">
    <source>
        <dbReference type="SAM" id="MobiDB-lite"/>
    </source>
</evidence>
<evidence type="ECO:0000313" key="2">
    <source>
        <dbReference type="EMBL" id="ALI54134.1"/>
    </source>
</evidence>
<protein>
    <submittedName>
        <fullName evidence="2">Uncharacterized protein</fullName>
    </submittedName>
</protein>
<dbReference type="PATRIC" id="fig|1397108.4.peg.196"/>
<reference evidence="2 3" key="1">
    <citation type="submission" date="2015-05" db="EMBL/GenBank/DDBJ databases">
        <authorList>
            <person name="Wang D.B."/>
            <person name="Wang M."/>
        </authorList>
    </citation>
    <scope>NUCLEOTIDE SEQUENCE [LARGE SCALE GENOMIC DNA]</scope>
    <source>
        <strain evidence="2 3">IMCC 12053</strain>
    </source>
</reference>